<keyword evidence="1" id="KW-0732">Signal</keyword>
<dbReference type="RefSeq" id="WP_160737313.1">
    <property type="nucleotide sequence ID" value="NZ_WTYT01000006.1"/>
</dbReference>
<dbReference type="InterPro" id="IPR012336">
    <property type="entry name" value="Thioredoxin-like_fold"/>
</dbReference>
<name>A0A6I4T908_9SPHN</name>
<dbReference type="Gene3D" id="3.40.30.10">
    <property type="entry name" value="Glutaredoxin"/>
    <property type="match status" value="1"/>
</dbReference>
<protein>
    <submittedName>
        <fullName evidence="3">Thioredoxin domain-containing protein</fullName>
    </submittedName>
</protein>
<reference evidence="3 4" key="1">
    <citation type="submission" date="2019-12" db="EMBL/GenBank/DDBJ databases">
        <title>Genomic-based taxomic classification of the family Erythrobacteraceae.</title>
        <authorList>
            <person name="Xu L."/>
        </authorList>
    </citation>
    <scope>NUCLEOTIDE SEQUENCE [LARGE SCALE GENOMIC DNA]</scope>
    <source>
        <strain evidence="3 4">LMG 29518</strain>
    </source>
</reference>
<evidence type="ECO:0000259" key="2">
    <source>
        <dbReference type="Pfam" id="PF13462"/>
    </source>
</evidence>
<dbReference type="Proteomes" id="UP000438476">
    <property type="component" value="Unassembled WGS sequence"/>
</dbReference>
<dbReference type="Gene3D" id="1.10.40.110">
    <property type="match status" value="1"/>
</dbReference>
<feature type="chain" id="PRO_5026146302" evidence="1">
    <location>
        <begin position="20"/>
        <end position="229"/>
    </location>
</feature>
<keyword evidence="4" id="KW-1185">Reference proteome</keyword>
<sequence length="229" mass="25739">MKRKLFTAALALAAPLALIATPGFTQSAQENFTGHIKGDRQAPTRLTQFVSYTCSHCGHFENQAWPILKMGYIQPGKLAVETRHIIRDPVDMAAVLLAECGPDEKFYGNHEAIFRNQDEFLTKARATTAEQRKRWISGTYAQRFQAIASDLDLYKILEPRGYSRSQLDQCLGDRAAMEKFAAQSARDGQTFKIEGTPSFAINGKMVADAYSWEDLKPKLDARLKDNQFK</sequence>
<feature type="signal peptide" evidence="1">
    <location>
        <begin position="1"/>
        <end position="19"/>
    </location>
</feature>
<dbReference type="Pfam" id="PF13462">
    <property type="entry name" value="Thioredoxin_4"/>
    <property type="match status" value="1"/>
</dbReference>
<evidence type="ECO:0000313" key="3">
    <source>
        <dbReference type="EMBL" id="MXO66879.1"/>
    </source>
</evidence>
<organism evidence="3 4">
    <name type="scientific">Altericroceibacterium endophyticum</name>
    <dbReference type="NCBI Taxonomy" id="1808508"/>
    <lineage>
        <taxon>Bacteria</taxon>
        <taxon>Pseudomonadati</taxon>
        <taxon>Pseudomonadota</taxon>
        <taxon>Alphaproteobacteria</taxon>
        <taxon>Sphingomonadales</taxon>
        <taxon>Erythrobacteraceae</taxon>
        <taxon>Altericroceibacterium</taxon>
    </lineage>
</organism>
<accession>A0A6I4T908</accession>
<dbReference type="InterPro" id="IPR036249">
    <property type="entry name" value="Thioredoxin-like_sf"/>
</dbReference>
<evidence type="ECO:0000256" key="1">
    <source>
        <dbReference type="SAM" id="SignalP"/>
    </source>
</evidence>
<dbReference type="OrthoDB" id="8478320at2"/>
<dbReference type="SUPFAM" id="SSF52833">
    <property type="entry name" value="Thioredoxin-like"/>
    <property type="match status" value="1"/>
</dbReference>
<dbReference type="EMBL" id="WTYT01000006">
    <property type="protein sequence ID" value="MXO66879.1"/>
    <property type="molecule type" value="Genomic_DNA"/>
</dbReference>
<dbReference type="AlphaFoldDB" id="A0A6I4T908"/>
<proteinExistence type="predicted"/>
<comment type="caution">
    <text evidence="3">The sequence shown here is derived from an EMBL/GenBank/DDBJ whole genome shotgun (WGS) entry which is preliminary data.</text>
</comment>
<feature type="domain" description="Thioredoxin-like fold" evidence="2">
    <location>
        <begin position="33"/>
        <end position="220"/>
    </location>
</feature>
<evidence type="ECO:0000313" key="4">
    <source>
        <dbReference type="Proteomes" id="UP000438476"/>
    </source>
</evidence>
<gene>
    <name evidence="3" type="ORF">GRI91_14025</name>
</gene>